<evidence type="ECO:0000256" key="1">
    <source>
        <dbReference type="ARBA" id="ARBA00009437"/>
    </source>
</evidence>
<organism evidence="6 7">
    <name type="scientific">Marinitenerispora sediminis</name>
    <dbReference type="NCBI Taxonomy" id="1931232"/>
    <lineage>
        <taxon>Bacteria</taxon>
        <taxon>Bacillati</taxon>
        <taxon>Actinomycetota</taxon>
        <taxon>Actinomycetes</taxon>
        <taxon>Streptosporangiales</taxon>
        <taxon>Nocardiopsidaceae</taxon>
        <taxon>Marinitenerispora</taxon>
    </lineage>
</organism>
<keyword evidence="7" id="KW-1185">Reference proteome</keyword>
<dbReference type="GO" id="GO:0000976">
    <property type="term" value="F:transcription cis-regulatory region binding"/>
    <property type="evidence" value="ECO:0007669"/>
    <property type="project" value="TreeGrafter"/>
</dbReference>
<feature type="domain" description="HTH lysR-type" evidence="5">
    <location>
        <begin position="1"/>
        <end position="58"/>
    </location>
</feature>
<dbReference type="Proteomes" id="UP000253318">
    <property type="component" value="Unassembled WGS sequence"/>
</dbReference>
<comment type="caution">
    <text evidence="6">The sequence shown here is derived from an EMBL/GenBank/DDBJ whole genome shotgun (WGS) entry which is preliminary data.</text>
</comment>
<dbReference type="AlphaFoldDB" id="A0A368T8D7"/>
<dbReference type="Gene3D" id="3.40.190.10">
    <property type="entry name" value="Periplasmic binding protein-like II"/>
    <property type="match status" value="2"/>
</dbReference>
<dbReference type="PANTHER" id="PTHR30126">
    <property type="entry name" value="HTH-TYPE TRANSCRIPTIONAL REGULATOR"/>
    <property type="match status" value="1"/>
</dbReference>
<keyword evidence="4" id="KW-0804">Transcription</keyword>
<evidence type="ECO:0000256" key="4">
    <source>
        <dbReference type="ARBA" id="ARBA00023163"/>
    </source>
</evidence>
<gene>
    <name evidence="6" type="ORF">DEF24_06510</name>
</gene>
<comment type="similarity">
    <text evidence="1">Belongs to the LysR transcriptional regulatory family.</text>
</comment>
<proteinExistence type="inferred from homology"/>
<evidence type="ECO:0000256" key="2">
    <source>
        <dbReference type="ARBA" id="ARBA00023015"/>
    </source>
</evidence>
<reference evidence="6 7" key="1">
    <citation type="submission" date="2018-04" db="EMBL/GenBank/DDBJ databases">
        <title>Novel actinobacteria from marine sediment.</title>
        <authorList>
            <person name="Ng Z.Y."/>
            <person name="Tan G.Y.A."/>
        </authorList>
    </citation>
    <scope>NUCLEOTIDE SEQUENCE [LARGE SCALE GENOMIC DNA]</scope>
    <source>
        <strain evidence="6 7">TPS81</strain>
    </source>
</reference>
<dbReference type="GO" id="GO:0003700">
    <property type="term" value="F:DNA-binding transcription factor activity"/>
    <property type="evidence" value="ECO:0007669"/>
    <property type="project" value="InterPro"/>
</dbReference>
<dbReference type="CDD" id="cd05466">
    <property type="entry name" value="PBP2_LTTR_substrate"/>
    <property type="match status" value="1"/>
</dbReference>
<dbReference type="PANTHER" id="PTHR30126:SF39">
    <property type="entry name" value="HTH-TYPE TRANSCRIPTIONAL REGULATOR CYSL"/>
    <property type="match status" value="1"/>
</dbReference>
<protein>
    <submittedName>
        <fullName evidence="6">LysR family transcriptional regulator</fullName>
    </submittedName>
</protein>
<keyword evidence="2" id="KW-0805">Transcription regulation</keyword>
<name>A0A368T8D7_9ACTN</name>
<dbReference type="PROSITE" id="PS50931">
    <property type="entry name" value="HTH_LYSR"/>
    <property type="match status" value="1"/>
</dbReference>
<dbReference type="FunFam" id="1.10.10.10:FF:000001">
    <property type="entry name" value="LysR family transcriptional regulator"/>
    <property type="match status" value="1"/>
</dbReference>
<dbReference type="RefSeq" id="WP_114397810.1">
    <property type="nucleotide sequence ID" value="NZ_QEIM01000049.1"/>
</dbReference>
<dbReference type="Pfam" id="PF00126">
    <property type="entry name" value="HTH_1"/>
    <property type="match status" value="1"/>
</dbReference>
<dbReference type="EMBL" id="QEIN01000036">
    <property type="protein sequence ID" value="RCV60642.1"/>
    <property type="molecule type" value="Genomic_DNA"/>
</dbReference>
<keyword evidence="3" id="KW-0238">DNA-binding</keyword>
<accession>A0A368T8D7</accession>
<evidence type="ECO:0000256" key="3">
    <source>
        <dbReference type="ARBA" id="ARBA00023125"/>
    </source>
</evidence>
<dbReference type="SUPFAM" id="SSF46785">
    <property type="entry name" value="Winged helix' DNA-binding domain"/>
    <property type="match status" value="1"/>
</dbReference>
<dbReference type="InterPro" id="IPR036388">
    <property type="entry name" value="WH-like_DNA-bd_sf"/>
</dbReference>
<dbReference type="InterPro" id="IPR005119">
    <property type="entry name" value="LysR_subst-bd"/>
</dbReference>
<evidence type="ECO:0000313" key="7">
    <source>
        <dbReference type="Proteomes" id="UP000253318"/>
    </source>
</evidence>
<dbReference type="Pfam" id="PF03466">
    <property type="entry name" value="LysR_substrate"/>
    <property type="match status" value="1"/>
</dbReference>
<sequence length="301" mass="32352">MDTRLLRTFVTLARTGGFTSAAAELHLAQSTVTVQIRTLERELRARLFDRVPSGAVLTETGRRLLDHADRVLAAEARLRAEAAADSAETGLVTVGATESLCAYRLPGAVMALRRTHPGIEIRLVASGKSEALDRITAGQLDLALLLDADVAAPRVHAEPIGHERPVLVAAPGHPLVGREATWPELAAESFVLLEEGCGYCDDLADRLRRIPDARPRLTRFGSIESVRACVAAGLGLGLLPEVSIAPDIAAGRLGVIPQPRLPDVPVQLVRHRDRWTAPAARTVMDTIRTLAAAGWPTERSR</sequence>
<dbReference type="InterPro" id="IPR036390">
    <property type="entry name" value="WH_DNA-bd_sf"/>
</dbReference>
<evidence type="ECO:0000259" key="5">
    <source>
        <dbReference type="PROSITE" id="PS50931"/>
    </source>
</evidence>
<dbReference type="InterPro" id="IPR000847">
    <property type="entry name" value="LysR_HTH_N"/>
</dbReference>
<dbReference type="SUPFAM" id="SSF53850">
    <property type="entry name" value="Periplasmic binding protein-like II"/>
    <property type="match status" value="1"/>
</dbReference>
<dbReference type="OrthoDB" id="4131546at2"/>
<dbReference type="PRINTS" id="PR00039">
    <property type="entry name" value="HTHLYSR"/>
</dbReference>
<evidence type="ECO:0000313" key="6">
    <source>
        <dbReference type="EMBL" id="RCV60642.1"/>
    </source>
</evidence>
<dbReference type="Gene3D" id="1.10.10.10">
    <property type="entry name" value="Winged helix-like DNA-binding domain superfamily/Winged helix DNA-binding domain"/>
    <property type="match status" value="1"/>
</dbReference>